<name>A0A375YW37_MYCSH</name>
<accession>A0A375YW37</accession>
<reference evidence="1 2" key="1">
    <citation type="submission" date="2018-05" db="EMBL/GenBank/DDBJ databases">
        <authorList>
            <consortium name="IHU Genomes"/>
        </authorList>
    </citation>
    <scope>NUCLEOTIDE SEQUENCE [LARGE SCALE GENOMIC DNA]</scope>
    <source>
        <strain evidence="1 2">P7336</strain>
    </source>
</reference>
<dbReference type="Proteomes" id="UP000252015">
    <property type="component" value="Unassembled WGS sequence"/>
</dbReference>
<evidence type="ECO:0000313" key="2">
    <source>
        <dbReference type="Proteomes" id="UP000252015"/>
    </source>
</evidence>
<gene>
    <name evidence="1" type="ORF">MSP7336_01358</name>
</gene>
<dbReference type="EMBL" id="UEGW01000001">
    <property type="protein sequence ID" value="SRX93124.1"/>
    <property type="molecule type" value="Genomic_DNA"/>
</dbReference>
<organism evidence="1 2">
    <name type="scientific">Mycobacterium shimoidei</name>
    <dbReference type="NCBI Taxonomy" id="29313"/>
    <lineage>
        <taxon>Bacteria</taxon>
        <taxon>Bacillati</taxon>
        <taxon>Actinomycetota</taxon>
        <taxon>Actinomycetes</taxon>
        <taxon>Mycobacteriales</taxon>
        <taxon>Mycobacteriaceae</taxon>
        <taxon>Mycobacterium</taxon>
    </lineage>
</organism>
<keyword evidence="2" id="KW-1185">Reference proteome</keyword>
<protein>
    <submittedName>
        <fullName evidence="1">Uncharacterized protein</fullName>
    </submittedName>
</protein>
<proteinExistence type="predicted"/>
<dbReference type="AlphaFoldDB" id="A0A375YW37"/>
<sequence>MGSTPLTQLAGVLLGRVPRGMTGGLESHLDVCDVDVDGVDMRIGGQETRRLAVGDRVRIDAIMKIEPTYTAQAVHYLDEQS</sequence>
<evidence type="ECO:0000313" key="1">
    <source>
        <dbReference type="EMBL" id="SRX93124.1"/>
    </source>
</evidence>